<feature type="non-terminal residue" evidence="1">
    <location>
        <position position="1"/>
    </location>
</feature>
<protein>
    <submittedName>
        <fullName evidence="1">Uncharacterized protein</fullName>
    </submittedName>
</protein>
<name>A0A1B6G5F8_9HEMI</name>
<feature type="non-terminal residue" evidence="1">
    <location>
        <position position="111"/>
    </location>
</feature>
<accession>A0A1B6G5F8</accession>
<reference evidence="1" key="1">
    <citation type="submission" date="2015-11" db="EMBL/GenBank/DDBJ databases">
        <title>De novo transcriptome assembly of four potential Pierce s Disease insect vectors from Arizona vineyards.</title>
        <authorList>
            <person name="Tassone E.E."/>
        </authorList>
    </citation>
    <scope>NUCLEOTIDE SEQUENCE</scope>
</reference>
<gene>
    <name evidence="1" type="ORF">g.13399</name>
</gene>
<organism evidence="1">
    <name type="scientific">Cuerna arida</name>
    <dbReference type="NCBI Taxonomy" id="1464854"/>
    <lineage>
        <taxon>Eukaryota</taxon>
        <taxon>Metazoa</taxon>
        <taxon>Ecdysozoa</taxon>
        <taxon>Arthropoda</taxon>
        <taxon>Hexapoda</taxon>
        <taxon>Insecta</taxon>
        <taxon>Pterygota</taxon>
        <taxon>Neoptera</taxon>
        <taxon>Paraneoptera</taxon>
        <taxon>Hemiptera</taxon>
        <taxon>Auchenorrhyncha</taxon>
        <taxon>Membracoidea</taxon>
        <taxon>Cicadellidae</taxon>
        <taxon>Cicadellinae</taxon>
        <taxon>Proconiini</taxon>
        <taxon>Cuerna</taxon>
    </lineage>
</organism>
<evidence type="ECO:0000313" key="1">
    <source>
        <dbReference type="EMBL" id="JAS57670.1"/>
    </source>
</evidence>
<proteinExistence type="predicted"/>
<sequence>SSQVKPDLKVLLLSIQAKPGLKDHPLSIQVRQDHKDHQGHLDLKDHLGHLGLKDRQDPKDHLLGILVKQGPPLSIRDLRDHLLDILVRLDHKVHQPYSLDHKDRPADILDH</sequence>
<dbReference type="EMBL" id="GECZ01012099">
    <property type="protein sequence ID" value="JAS57670.1"/>
    <property type="molecule type" value="Transcribed_RNA"/>
</dbReference>
<dbReference type="AlphaFoldDB" id="A0A1B6G5F8"/>